<dbReference type="GO" id="GO:0008422">
    <property type="term" value="F:beta-glucosidase activity"/>
    <property type="evidence" value="ECO:0007669"/>
    <property type="project" value="TreeGrafter"/>
</dbReference>
<name>A0A3E0W084_9MICO</name>
<dbReference type="InterPro" id="IPR017853">
    <property type="entry name" value="GH"/>
</dbReference>
<dbReference type="SUPFAM" id="SSF51445">
    <property type="entry name" value="(Trans)glycosidases"/>
    <property type="match status" value="1"/>
</dbReference>
<protein>
    <submittedName>
        <fullName evidence="6">Uncharacterized protein</fullName>
    </submittedName>
</protein>
<gene>
    <name evidence="6" type="ORF">B7R21_03115</name>
</gene>
<evidence type="ECO:0000256" key="1">
    <source>
        <dbReference type="ARBA" id="ARBA00010838"/>
    </source>
</evidence>
<dbReference type="EMBL" id="NBXA01000006">
    <property type="protein sequence ID" value="RFA15712.1"/>
    <property type="molecule type" value="Genomic_DNA"/>
</dbReference>
<dbReference type="OrthoDB" id="9765195at2"/>
<keyword evidence="2" id="KW-0378">Hydrolase</keyword>
<dbReference type="PANTHER" id="PTHR10353:SF36">
    <property type="entry name" value="LP05116P"/>
    <property type="match status" value="1"/>
</dbReference>
<evidence type="ECO:0000256" key="5">
    <source>
        <dbReference type="SAM" id="MobiDB-lite"/>
    </source>
</evidence>
<accession>A0A3E0W084</accession>
<dbReference type="GO" id="GO:0005975">
    <property type="term" value="P:carbohydrate metabolic process"/>
    <property type="evidence" value="ECO:0007669"/>
    <property type="project" value="InterPro"/>
</dbReference>
<feature type="region of interest" description="Disordered" evidence="5">
    <location>
        <begin position="22"/>
        <end position="41"/>
    </location>
</feature>
<dbReference type="Pfam" id="PF00232">
    <property type="entry name" value="Glyco_hydro_1"/>
    <property type="match status" value="1"/>
</dbReference>
<evidence type="ECO:0000256" key="4">
    <source>
        <dbReference type="RuleBase" id="RU003690"/>
    </source>
</evidence>
<evidence type="ECO:0000313" key="6">
    <source>
        <dbReference type="EMBL" id="RFA15712.1"/>
    </source>
</evidence>
<reference evidence="6 7" key="1">
    <citation type="submission" date="2017-04" db="EMBL/GenBank/DDBJ databases">
        <title>Comparative genome analysis of Subtercola boreus.</title>
        <authorList>
            <person name="Cho Y.-J."/>
            <person name="Cho A."/>
            <person name="Kim O.-S."/>
            <person name="Lee J.-I."/>
        </authorList>
    </citation>
    <scope>NUCLEOTIDE SEQUENCE [LARGE SCALE GENOMIC DNA]</scope>
    <source>
        <strain evidence="6 7">P27444</strain>
    </source>
</reference>
<dbReference type="Proteomes" id="UP000256709">
    <property type="component" value="Unassembled WGS sequence"/>
</dbReference>
<dbReference type="PANTHER" id="PTHR10353">
    <property type="entry name" value="GLYCOSYL HYDROLASE"/>
    <property type="match status" value="1"/>
</dbReference>
<dbReference type="Gene3D" id="3.20.20.80">
    <property type="entry name" value="Glycosidases"/>
    <property type="match status" value="1"/>
</dbReference>
<evidence type="ECO:0000313" key="7">
    <source>
        <dbReference type="Proteomes" id="UP000256709"/>
    </source>
</evidence>
<dbReference type="PRINTS" id="PR00131">
    <property type="entry name" value="GLHYDRLASE1"/>
</dbReference>
<evidence type="ECO:0000256" key="2">
    <source>
        <dbReference type="ARBA" id="ARBA00022801"/>
    </source>
</evidence>
<keyword evidence="3" id="KW-0326">Glycosidase</keyword>
<sequence>MCCSTCIHSAGAGSPMIRARRQKIPDSSANRKRAARDPAPPVFPPIALMELPSESVRVMFGGGPITTVTHELIEAGIADAPGPRCGSAGPSLRIRRGQAADPPGAVVGSRNTCTPLRQLRLSATAAAERDCPARRTQPCESRSRASGQSGAALDDQAFVDGTGPAGREACSTSRRARYSTSSITKEDFAGMTEGMTRAHLAAKAAIEARRPSLPVGLSIAIVDDVALPGGEPLRDRKCAEVYGHWLDLARAGDVVGVQNYERLTYDASGEVELPPGTPVNEQGTAVEPDPLRWAVSYAFERSGVPVFVTEYGVSASDDTLRAGFIEPSLVGLATAMAGGIPVLGYRHWSPMDNFEWIFGYSRHLGLHSVDFTTFERFPKPSAAAYAAAVAARRTPADAPPTV</sequence>
<comment type="caution">
    <text evidence="6">The sequence shown here is derived from an EMBL/GenBank/DDBJ whole genome shotgun (WGS) entry which is preliminary data.</text>
</comment>
<comment type="similarity">
    <text evidence="1 4">Belongs to the glycosyl hydrolase 1 family.</text>
</comment>
<dbReference type="AlphaFoldDB" id="A0A3E0W084"/>
<evidence type="ECO:0000256" key="3">
    <source>
        <dbReference type="ARBA" id="ARBA00023295"/>
    </source>
</evidence>
<dbReference type="InterPro" id="IPR001360">
    <property type="entry name" value="Glyco_hydro_1"/>
</dbReference>
<organism evidence="6 7">
    <name type="scientific">Subtercola boreus</name>
    <dbReference type="NCBI Taxonomy" id="120213"/>
    <lineage>
        <taxon>Bacteria</taxon>
        <taxon>Bacillati</taxon>
        <taxon>Actinomycetota</taxon>
        <taxon>Actinomycetes</taxon>
        <taxon>Micrococcales</taxon>
        <taxon>Microbacteriaceae</taxon>
        <taxon>Subtercola</taxon>
    </lineage>
</organism>
<proteinExistence type="inferred from homology"/>
<feature type="region of interest" description="Disordered" evidence="5">
    <location>
        <begin position="125"/>
        <end position="177"/>
    </location>
</feature>